<keyword evidence="4" id="KW-1185">Reference proteome</keyword>
<feature type="domain" description="Glycosyltransferase 2-like" evidence="2">
    <location>
        <begin position="5"/>
        <end position="165"/>
    </location>
</feature>
<dbReference type="InterPro" id="IPR001173">
    <property type="entry name" value="Glyco_trans_2-like"/>
</dbReference>
<reference evidence="3 4" key="1">
    <citation type="journal article" date="2006" name="Syst. Appl. Microbiol.">
        <title>Anoxybacillus amylolyticus sp. nov., a thermophilic amylase producing bacterium isolated from Mount Rittmann (Antarctica).</title>
        <authorList>
            <person name="Poli A."/>
            <person name="Esposito E."/>
            <person name="Lama L."/>
            <person name="Orlando P."/>
            <person name="Nicolaus G."/>
            <person name="de Appolonia F."/>
            <person name="Gambacorta A."/>
            <person name="Nicolaus B."/>
        </authorList>
    </citation>
    <scope>NUCLEOTIDE SEQUENCE [LARGE SCALE GENOMIC DNA]</scope>
    <source>
        <strain evidence="3 4">DSM 15939</strain>
    </source>
</reference>
<protein>
    <submittedName>
        <fullName evidence="3">Glycosyltransferase like 2 family protein</fullName>
    </submittedName>
</protein>
<dbReference type="GO" id="GO:0016758">
    <property type="term" value="F:hexosyltransferase activity"/>
    <property type="evidence" value="ECO:0007669"/>
    <property type="project" value="UniProtKB-ARBA"/>
</dbReference>
<dbReference type="Pfam" id="PF00535">
    <property type="entry name" value="Glycos_transf_2"/>
    <property type="match status" value="1"/>
</dbReference>
<dbReference type="PANTHER" id="PTHR22916:SF3">
    <property type="entry name" value="UDP-GLCNAC:BETAGAL BETA-1,3-N-ACETYLGLUCOSAMINYLTRANSFERASE-LIKE PROTEIN 1"/>
    <property type="match status" value="1"/>
</dbReference>
<evidence type="ECO:0000256" key="1">
    <source>
        <dbReference type="ARBA" id="ARBA00006739"/>
    </source>
</evidence>
<dbReference type="Proteomes" id="UP000076865">
    <property type="component" value="Chromosome"/>
</dbReference>
<evidence type="ECO:0000313" key="4">
    <source>
        <dbReference type="Proteomes" id="UP000076865"/>
    </source>
</evidence>
<sequence>MQLVSVVIPTYNRPYPLAELLESLSRQTYAKMDIIIVNDGGDRVDDIVAHYPELDVQLIHCAENVGHVEARNIGVKAAKGDVIMLCDDDDLLLPCHVERMVRELADADFVYSDVEIFHYRVHHNQRIPTERFLFAYDDDQEAMRKFSTYVPSGSIYRRDIHEKIGYFDPYVNNYWDWDFFLRVSSSFRVKRVAVASVLYAFSNEGDHLSRQMNDRRQMYLDRLSKKHGLGNLPTKNFWLLLEEPEVAKRKAPSEVIWDGTPIVSRLKRHL</sequence>
<organism evidence="3 4">
    <name type="scientific">Anoxybacteroides amylolyticum</name>
    <dbReference type="NCBI Taxonomy" id="294699"/>
    <lineage>
        <taxon>Bacteria</taxon>
        <taxon>Bacillati</taxon>
        <taxon>Bacillota</taxon>
        <taxon>Bacilli</taxon>
        <taxon>Bacillales</taxon>
        <taxon>Anoxybacillaceae</taxon>
        <taxon>Anoxybacteroides</taxon>
    </lineage>
</organism>
<proteinExistence type="inferred from homology"/>
<keyword evidence="3" id="KW-0808">Transferase</keyword>
<dbReference type="Gene3D" id="3.90.550.10">
    <property type="entry name" value="Spore Coat Polysaccharide Biosynthesis Protein SpsA, Chain A"/>
    <property type="match status" value="1"/>
</dbReference>
<dbReference type="RefSeq" id="WP_179946282.1">
    <property type="nucleotide sequence ID" value="NZ_CP015438.1"/>
</dbReference>
<dbReference type="AlphaFoldDB" id="A0A160F6F8"/>
<dbReference type="SUPFAM" id="SSF53448">
    <property type="entry name" value="Nucleotide-diphospho-sugar transferases"/>
    <property type="match status" value="1"/>
</dbReference>
<dbReference type="KEGG" id="aamy:GFC30_295"/>
<accession>A0A160F6F8</accession>
<comment type="similarity">
    <text evidence="1">Belongs to the glycosyltransferase 2 family.</text>
</comment>
<dbReference type="EMBL" id="CP015438">
    <property type="protein sequence ID" value="ANB61423.1"/>
    <property type="molecule type" value="Genomic_DNA"/>
</dbReference>
<name>A0A160F6F8_9BACL</name>
<evidence type="ECO:0000313" key="3">
    <source>
        <dbReference type="EMBL" id="ANB61423.1"/>
    </source>
</evidence>
<dbReference type="PATRIC" id="fig|294699.3.peg.280"/>
<dbReference type="PANTHER" id="PTHR22916">
    <property type="entry name" value="GLYCOSYLTRANSFERASE"/>
    <property type="match status" value="1"/>
</dbReference>
<dbReference type="InterPro" id="IPR029044">
    <property type="entry name" value="Nucleotide-diphossugar_trans"/>
</dbReference>
<evidence type="ECO:0000259" key="2">
    <source>
        <dbReference type="Pfam" id="PF00535"/>
    </source>
</evidence>
<gene>
    <name evidence="3" type="ORF">GFC30_295</name>
</gene>
<dbReference type="CDD" id="cd00761">
    <property type="entry name" value="Glyco_tranf_GTA_type"/>
    <property type="match status" value="1"/>
</dbReference>